<dbReference type="Gene3D" id="3.10.350.10">
    <property type="entry name" value="LysM domain"/>
    <property type="match status" value="1"/>
</dbReference>
<evidence type="ECO:0000313" key="3">
    <source>
        <dbReference type="EMBL" id="MCC2166498.1"/>
    </source>
</evidence>
<keyword evidence="1" id="KW-0472">Membrane</keyword>
<dbReference type="Proteomes" id="UP001199355">
    <property type="component" value="Unassembled WGS sequence"/>
</dbReference>
<proteinExistence type="predicted"/>
<dbReference type="RefSeq" id="WP_308727605.1">
    <property type="nucleotide sequence ID" value="NZ_JAJEQF010000002.1"/>
</dbReference>
<dbReference type="EMBL" id="JAJEQF010000002">
    <property type="protein sequence ID" value="MCC2166498.1"/>
    <property type="molecule type" value="Genomic_DNA"/>
</dbReference>
<feature type="domain" description="LysM" evidence="2">
    <location>
        <begin position="74"/>
        <end position="126"/>
    </location>
</feature>
<comment type="caution">
    <text evidence="3">The sequence shown here is derived from an EMBL/GenBank/DDBJ whole genome shotgun (WGS) entry which is preliminary data.</text>
</comment>
<sequence>MNTTYSTYFQTARAVAAYQERSYRNHLRRTRQLTKRIFFSLAATLIAVFIGILTTGFLSRAQASSEPVHYKYFRSIMVYSGDTLSAISSRYMDNHYTSVQDYIDEVCEMNHLQNADDIHAGDYLIIPYYSTDFH</sequence>
<keyword evidence="1" id="KW-1133">Transmembrane helix</keyword>
<feature type="transmembrane region" description="Helical" evidence="1">
    <location>
        <begin position="37"/>
        <end position="58"/>
    </location>
</feature>
<dbReference type="Pfam" id="PF01476">
    <property type="entry name" value="LysM"/>
    <property type="match status" value="1"/>
</dbReference>
<evidence type="ECO:0000313" key="4">
    <source>
        <dbReference type="Proteomes" id="UP001199355"/>
    </source>
</evidence>
<gene>
    <name evidence="3" type="ORF">LKD45_02080</name>
</gene>
<protein>
    <submittedName>
        <fullName evidence="3">LysM peptidoglycan-binding domain-containing protein</fullName>
    </submittedName>
</protein>
<dbReference type="InterPro" id="IPR018392">
    <property type="entry name" value="LysM"/>
</dbReference>
<reference evidence="3 4" key="1">
    <citation type="submission" date="2021-10" db="EMBL/GenBank/DDBJ databases">
        <title>Anaerobic single-cell dispensing facilitates the cultivation of human gut bacteria.</title>
        <authorList>
            <person name="Afrizal A."/>
        </authorList>
    </citation>
    <scope>NUCLEOTIDE SEQUENCE [LARGE SCALE GENOMIC DNA]</scope>
    <source>
        <strain evidence="3 4">CLA-AA-H244</strain>
    </source>
</reference>
<dbReference type="CDD" id="cd00118">
    <property type="entry name" value="LysM"/>
    <property type="match status" value="1"/>
</dbReference>
<keyword evidence="1" id="KW-0812">Transmembrane</keyword>
<evidence type="ECO:0000259" key="2">
    <source>
        <dbReference type="PROSITE" id="PS51782"/>
    </source>
</evidence>
<accession>A0AAE3ARJ4</accession>
<dbReference type="InterPro" id="IPR036779">
    <property type="entry name" value="LysM_dom_sf"/>
</dbReference>
<dbReference type="PROSITE" id="PS51782">
    <property type="entry name" value="LYSM"/>
    <property type="match status" value="1"/>
</dbReference>
<evidence type="ECO:0000256" key="1">
    <source>
        <dbReference type="SAM" id="Phobius"/>
    </source>
</evidence>
<organism evidence="3 4">
    <name type="scientific">Gallintestinimicrobium propionicum</name>
    <dbReference type="NCBI Taxonomy" id="2981770"/>
    <lineage>
        <taxon>Bacteria</taxon>
        <taxon>Bacillati</taxon>
        <taxon>Bacillota</taxon>
        <taxon>Clostridia</taxon>
        <taxon>Lachnospirales</taxon>
        <taxon>Lachnospiraceae</taxon>
        <taxon>Gallintestinimicrobium</taxon>
    </lineage>
</organism>
<dbReference type="AlphaFoldDB" id="A0AAE3ARJ4"/>
<name>A0AAE3ARJ4_9FIRM</name>
<keyword evidence="4" id="KW-1185">Reference proteome</keyword>